<evidence type="ECO:0000313" key="3">
    <source>
        <dbReference type="Proteomes" id="UP000054564"/>
    </source>
</evidence>
<dbReference type="Proteomes" id="UP000054564">
    <property type="component" value="Unassembled WGS sequence"/>
</dbReference>
<feature type="compositionally biased region" description="Polar residues" evidence="1">
    <location>
        <begin position="114"/>
        <end position="129"/>
    </location>
</feature>
<comment type="caution">
    <text evidence="2">The sequence shown here is derived from an EMBL/GenBank/DDBJ whole genome shotgun (WGS) entry which is preliminary data.</text>
</comment>
<sequence length="228" mass="25797">MACGRSQTSFVLKSRSESSRNAIATVNFYSLQVQPGHKRTRTRNKYLHLLQKSTAQFSDMRAQVAAGLLFLFSCNGMDNFPDSSRAIREVADRTTEIPTPQRRHHPNARYQLTSNPNGLISGQPNTQGSHGDRVMFTPSRYGRADSAWPSKLGEHERVDMSGGRSQNPSTEKNVAEVASESVGKNDLAPRRKVRKESSTAYTIRAVWILLEFWFESRRNGFYREIKVD</sequence>
<evidence type="ECO:0000256" key="1">
    <source>
        <dbReference type="SAM" id="MobiDB-lite"/>
    </source>
</evidence>
<evidence type="ECO:0000313" key="2">
    <source>
        <dbReference type="EMBL" id="KNE91287.1"/>
    </source>
</evidence>
<dbReference type="EMBL" id="AJIL01000211">
    <property type="protein sequence ID" value="KNE91287.1"/>
    <property type="molecule type" value="Genomic_DNA"/>
</dbReference>
<organism evidence="2 3">
    <name type="scientific">Puccinia striiformis f. sp. tritici PST-78</name>
    <dbReference type="NCBI Taxonomy" id="1165861"/>
    <lineage>
        <taxon>Eukaryota</taxon>
        <taxon>Fungi</taxon>
        <taxon>Dikarya</taxon>
        <taxon>Basidiomycota</taxon>
        <taxon>Pucciniomycotina</taxon>
        <taxon>Pucciniomycetes</taxon>
        <taxon>Pucciniales</taxon>
        <taxon>Pucciniaceae</taxon>
        <taxon>Puccinia</taxon>
    </lineage>
</organism>
<protein>
    <submittedName>
        <fullName evidence="2">Uncharacterized protein</fullName>
    </submittedName>
</protein>
<reference evidence="3" key="1">
    <citation type="submission" date="2014-03" db="EMBL/GenBank/DDBJ databases">
        <title>The Genome Sequence of Puccinia striiformis f. sp. tritici PST-78.</title>
        <authorList>
            <consortium name="The Broad Institute Genome Sequencing Platform"/>
            <person name="Cuomo C."/>
            <person name="Hulbert S."/>
            <person name="Chen X."/>
            <person name="Walker B."/>
            <person name="Young S.K."/>
            <person name="Zeng Q."/>
            <person name="Gargeya S."/>
            <person name="Fitzgerald M."/>
            <person name="Haas B."/>
            <person name="Abouelleil A."/>
            <person name="Alvarado L."/>
            <person name="Arachchi H.M."/>
            <person name="Berlin A.M."/>
            <person name="Chapman S.B."/>
            <person name="Goldberg J."/>
            <person name="Griggs A."/>
            <person name="Gujja S."/>
            <person name="Hansen M."/>
            <person name="Howarth C."/>
            <person name="Imamovic A."/>
            <person name="Larimer J."/>
            <person name="McCowan C."/>
            <person name="Montmayeur A."/>
            <person name="Murphy C."/>
            <person name="Neiman D."/>
            <person name="Pearson M."/>
            <person name="Priest M."/>
            <person name="Roberts A."/>
            <person name="Saif S."/>
            <person name="Shea T."/>
            <person name="Sisk P."/>
            <person name="Sykes S."/>
            <person name="Wortman J."/>
            <person name="Nusbaum C."/>
            <person name="Birren B."/>
        </authorList>
    </citation>
    <scope>NUCLEOTIDE SEQUENCE [LARGE SCALE GENOMIC DNA]</scope>
    <source>
        <strain evidence="3">race PST-78</strain>
    </source>
</reference>
<feature type="region of interest" description="Disordered" evidence="1">
    <location>
        <begin position="114"/>
        <end position="195"/>
    </location>
</feature>
<proteinExistence type="predicted"/>
<gene>
    <name evidence="2" type="ORF">PSTG_15310</name>
</gene>
<dbReference type="AlphaFoldDB" id="A0A0L0UW57"/>
<accession>A0A0L0UW57</accession>
<feature type="compositionally biased region" description="Polar residues" evidence="1">
    <location>
        <begin position="163"/>
        <end position="172"/>
    </location>
</feature>
<keyword evidence="3" id="KW-1185">Reference proteome</keyword>
<name>A0A0L0UW57_9BASI</name>